<dbReference type="InterPro" id="IPR043502">
    <property type="entry name" value="DNA/RNA_pol_sf"/>
</dbReference>
<evidence type="ECO:0000313" key="2">
    <source>
        <dbReference type="EMBL" id="KAJ1686499.1"/>
    </source>
</evidence>
<dbReference type="EMBL" id="JAMQYH010000005">
    <property type="protein sequence ID" value="KAJ1686499.1"/>
    <property type="molecule type" value="Genomic_DNA"/>
</dbReference>
<feature type="domain" description="Reverse transcriptase" evidence="1">
    <location>
        <begin position="112"/>
        <end position="363"/>
    </location>
</feature>
<sequence>MASSKQRNKFISSIQFEGQTLSSPTDIAGTFSSFFQDLIGTKYPCMSYSSHTLYPQNLDVLTLDDPFTEQEIHRAVMRLADNKASGPDGIPNEFCKLHWTIMKPVLMAIFEELYAGTLQLDKLNFAHIILLPKVLALRLQPFLPSLVSSSQTGFLKGRLISENFIVARELAHHITSNNIPAVLLKLDFFKTFDSVDWDFLFSVLTTRGFPPNFISRIKLSLTTATSAVLVNGMLGPTFSHKRGLRQGDPISPFLFLLAADVLSRMLQATALTLDTTLSHKVTSPFFLLQYADDTLVFSSAEGHTLRALHLTLQLFQNVSGLTVNATKSSFIPSNISDEACNLIVQLFQFQQADFPLHYLGLPLTVARPGRDCFQPLLDKIERKLAGWKGRLLSRSGRLVLVSSVLSSIPSYAMSSFFLPNWLVDAIDKARKRFLWGTDTSGRQKIHLIAWNRICLPKSHGGLGLLDFKLHNRALLLRWIWKLYTCRQSLWFALASNLFSAKRGCNSPALWVNGGSFFWRDLRSLFPLLQLSTRVTVQSGVDTSFWFDNWGGKPLSFLVKGIVRPPKSRLCLKDGLQHAALLLPLPRLLETHSILARAPTVLSPGRKDTIRWRWSSYGRFSVATTYKCWSTARKLGLPLNWIWKLKAPPSLKLFLYLLSNDRLLTRQQLSKRGIQTQGGCAFCDTDFLEDSLHLFFGCPFSAQLRLRLHTLYNTSAVIPSYSTKEVVLFLFKSNTLNDFQLTLLTTSLYALWLERNNRTFRNFSRSVAGLVEWIIVEARSYFNFC</sequence>
<dbReference type="PROSITE" id="PS50878">
    <property type="entry name" value="RT_POL"/>
    <property type="match status" value="1"/>
</dbReference>
<dbReference type="InterPro" id="IPR000477">
    <property type="entry name" value="RT_dom"/>
</dbReference>
<evidence type="ECO:0000313" key="3">
    <source>
        <dbReference type="Proteomes" id="UP001151287"/>
    </source>
</evidence>
<dbReference type="InterPro" id="IPR026960">
    <property type="entry name" value="RVT-Znf"/>
</dbReference>
<dbReference type="SUPFAM" id="SSF56672">
    <property type="entry name" value="DNA/RNA polymerases"/>
    <property type="match status" value="1"/>
</dbReference>
<organism evidence="2 3">
    <name type="scientific">Rhynchospora breviuscula</name>
    <dbReference type="NCBI Taxonomy" id="2022672"/>
    <lineage>
        <taxon>Eukaryota</taxon>
        <taxon>Viridiplantae</taxon>
        <taxon>Streptophyta</taxon>
        <taxon>Embryophyta</taxon>
        <taxon>Tracheophyta</taxon>
        <taxon>Spermatophyta</taxon>
        <taxon>Magnoliopsida</taxon>
        <taxon>Liliopsida</taxon>
        <taxon>Poales</taxon>
        <taxon>Cyperaceae</taxon>
        <taxon>Cyperoideae</taxon>
        <taxon>Rhynchosporeae</taxon>
        <taxon>Rhynchospora</taxon>
    </lineage>
</organism>
<reference evidence="2" key="1">
    <citation type="journal article" date="2022" name="Cell">
        <title>Repeat-based holocentromeres influence genome architecture and karyotype evolution.</title>
        <authorList>
            <person name="Hofstatter P.G."/>
            <person name="Thangavel G."/>
            <person name="Lux T."/>
            <person name="Neumann P."/>
            <person name="Vondrak T."/>
            <person name="Novak P."/>
            <person name="Zhang M."/>
            <person name="Costa L."/>
            <person name="Castellani M."/>
            <person name="Scott A."/>
            <person name="Toegelov H."/>
            <person name="Fuchs J."/>
            <person name="Mata-Sucre Y."/>
            <person name="Dias Y."/>
            <person name="Vanzela A.L.L."/>
            <person name="Huettel B."/>
            <person name="Almeida C.C.S."/>
            <person name="Simkova H."/>
            <person name="Souza G."/>
            <person name="Pedrosa-Harand A."/>
            <person name="Macas J."/>
            <person name="Mayer K.F.X."/>
            <person name="Houben A."/>
            <person name="Marques A."/>
        </authorList>
    </citation>
    <scope>NUCLEOTIDE SEQUENCE</scope>
    <source>
        <strain evidence="2">RhyBre1mFocal</strain>
    </source>
</reference>
<dbReference type="OrthoDB" id="691633at2759"/>
<gene>
    <name evidence="2" type="ORF">LUZ63_017889</name>
</gene>
<name>A0A9Q0C3C0_9POAL</name>
<keyword evidence="3" id="KW-1185">Reference proteome</keyword>
<protein>
    <recommendedName>
        <fullName evidence="1">Reverse transcriptase domain-containing protein</fullName>
    </recommendedName>
</protein>
<dbReference type="Pfam" id="PF00078">
    <property type="entry name" value="RVT_1"/>
    <property type="match status" value="1"/>
</dbReference>
<comment type="caution">
    <text evidence="2">The sequence shown here is derived from an EMBL/GenBank/DDBJ whole genome shotgun (WGS) entry which is preliminary data.</text>
</comment>
<dbReference type="PANTHER" id="PTHR33116">
    <property type="entry name" value="REVERSE TRANSCRIPTASE ZINC-BINDING DOMAIN-CONTAINING PROTEIN-RELATED-RELATED"/>
    <property type="match status" value="1"/>
</dbReference>
<dbReference type="CDD" id="cd01650">
    <property type="entry name" value="RT_nLTR_like"/>
    <property type="match status" value="1"/>
</dbReference>
<proteinExistence type="predicted"/>
<dbReference type="PANTHER" id="PTHR33116:SF78">
    <property type="entry name" value="OS12G0587133 PROTEIN"/>
    <property type="match status" value="1"/>
</dbReference>
<dbReference type="AlphaFoldDB" id="A0A9Q0C3C0"/>
<evidence type="ECO:0000259" key="1">
    <source>
        <dbReference type="PROSITE" id="PS50878"/>
    </source>
</evidence>
<accession>A0A9Q0C3C0</accession>
<dbReference type="Proteomes" id="UP001151287">
    <property type="component" value="Unassembled WGS sequence"/>
</dbReference>
<dbReference type="Pfam" id="PF13966">
    <property type="entry name" value="zf-RVT"/>
    <property type="match status" value="1"/>
</dbReference>